<evidence type="ECO:0000256" key="1">
    <source>
        <dbReference type="SAM" id="Phobius"/>
    </source>
</evidence>
<reference evidence="2" key="4">
    <citation type="submission" date="2019-03" db="UniProtKB">
        <authorList>
            <consortium name="EnsemblPlants"/>
        </authorList>
    </citation>
    <scope>IDENTIFICATION</scope>
</reference>
<name>A0A453NHV5_AEGTS</name>
<feature type="transmembrane region" description="Helical" evidence="1">
    <location>
        <begin position="77"/>
        <end position="96"/>
    </location>
</feature>
<keyword evidence="1" id="KW-1133">Transmembrane helix</keyword>
<keyword evidence="1" id="KW-0472">Membrane</keyword>
<feature type="transmembrane region" description="Helical" evidence="1">
    <location>
        <begin position="45"/>
        <end position="70"/>
    </location>
</feature>
<dbReference type="GO" id="GO:0009506">
    <property type="term" value="C:plasmodesma"/>
    <property type="evidence" value="ECO:0007669"/>
    <property type="project" value="TreeGrafter"/>
</dbReference>
<dbReference type="GO" id="GO:0005886">
    <property type="term" value="C:plasma membrane"/>
    <property type="evidence" value="ECO:0007669"/>
    <property type="project" value="TreeGrafter"/>
</dbReference>
<dbReference type="PANTHER" id="PTHR31414:SF7">
    <property type="match status" value="1"/>
</dbReference>
<proteinExistence type="predicted"/>
<keyword evidence="3" id="KW-1185">Reference proteome</keyword>
<dbReference type="PANTHER" id="PTHR31414">
    <property type="entry name" value="TRANSMEMBRANE PROTEIN DDB_G0292058"/>
    <property type="match status" value="1"/>
</dbReference>
<evidence type="ECO:0000313" key="2">
    <source>
        <dbReference type="EnsemblPlants" id="AET6Gv20373000.12"/>
    </source>
</evidence>
<organism evidence="2 3">
    <name type="scientific">Aegilops tauschii subsp. strangulata</name>
    <name type="common">Goatgrass</name>
    <dbReference type="NCBI Taxonomy" id="200361"/>
    <lineage>
        <taxon>Eukaryota</taxon>
        <taxon>Viridiplantae</taxon>
        <taxon>Streptophyta</taxon>
        <taxon>Embryophyta</taxon>
        <taxon>Tracheophyta</taxon>
        <taxon>Spermatophyta</taxon>
        <taxon>Magnoliopsida</taxon>
        <taxon>Liliopsida</taxon>
        <taxon>Poales</taxon>
        <taxon>Poaceae</taxon>
        <taxon>BOP clade</taxon>
        <taxon>Pooideae</taxon>
        <taxon>Triticodae</taxon>
        <taxon>Triticeae</taxon>
        <taxon>Triticinae</taxon>
        <taxon>Aegilops</taxon>
    </lineage>
</organism>
<reference evidence="3" key="1">
    <citation type="journal article" date="2014" name="Science">
        <title>Ancient hybridizations among the ancestral genomes of bread wheat.</title>
        <authorList>
            <consortium name="International Wheat Genome Sequencing Consortium,"/>
            <person name="Marcussen T."/>
            <person name="Sandve S.R."/>
            <person name="Heier L."/>
            <person name="Spannagl M."/>
            <person name="Pfeifer M."/>
            <person name="Jakobsen K.S."/>
            <person name="Wulff B.B."/>
            <person name="Steuernagel B."/>
            <person name="Mayer K.F."/>
            <person name="Olsen O.A."/>
        </authorList>
    </citation>
    <scope>NUCLEOTIDE SEQUENCE [LARGE SCALE GENOMIC DNA]</scope>
    <source>
        <strain evidence="3">cv. AL8/78</strain>
    </source>
</reference>
<keyword evidence="1" id="KW-0812">Transmembrane</keyword>
<dbReference type="InterPro" id="IPR040283">
    <property type="entry name" value="DDB_G0292058-like"/>
</dbReference>
<dbReference type="Proteomes" id="UP000015105">
    <property type="component" value="Chromosome 6D"/>
</dbReference>
<reference evidence="3" key="2">
    <citation type="journal article" date="2017" name="Nat. Plants">
        <title>The Aegilops tauschii genome reveals multiple impacts of transposons.</title>
        <authorList>
            <person name="Zhao G."/>
            <person name="Zou C."/>
            <person name="Li K."/>
            <person name="Wang K."/>
            <person name="Li T."/>
            <person name="Gao L."/>
            <person name="Zhang X."/>
            <person name="Wang H."/>
            <person name="Yang Z."/>
            <person name="Liu X."/>
            <person name="Jiang W."/>
            <person name="Mao L."/>
            <person name="Kong X."/>
            <person name="Jiao Y."/>
            <person name="Jia J."/>
        </authorList>
    </citation>
    <scope>NUCLEOTIDE SEQUENCE [LARGE SCALE GENOMIC DNA]</scope>
    <source>
        <strain evidence="3">cv. AL8/78</strain>
    </source>
</reference>
<dbReference type="Gramene" id="AET6Gv20373000.12">
    <property type="protein sequence ID" value="AET6Gv20373000.12"/>
    <property type="gene ID" value="AET6Gv20373000"/>
</dbReference>
<accession>A0A453NHV5</accession>
<reference evidence="2" key="5">
    <citation type="journal article" date="2021" name="G3 (Bethesda)">
        <title>Aegilops tauschii genome assembly Aet v5.0 features greater sequence contiguity and improved annotation.</title>
        <authorList>
            <person name="Wang L."/>
            <person name="Zhu T."/>
            <person name="Rodriguez J.C."/>
            <person name="Deal K.R."/>
            <person name="Dubcovsky J."/>
            <person name="McGuire P.E."/>
            <person name="Lux T."/>
            <person name="Spannagl M."/>
            <person name="Mayer K.F.X."/>
            <person name="Baldrich P."/>
            <person name="Meyers B.C."/>
            <person name="Huo N."/>
            <person name="Gu Y.Q."/>
            <person name="Zhou H."/>
            <person name="Devos K.M."/>
            <person name="Bennetzen J.L."/>
            <person name="Unver T."/>
            <person name="Budak H."/>
            <person name="Gulick P.J."/>
            <person name="Galiba G."/>
            <person name="Kalapos B."/>
            <person name="Nelson D.R."/>
            <person name="Li P."/>
            <person name="You F.M."/>
            <person name="Luo M.C."/>
            <person name="Dvorak J."/>
        </authorList>
    </citation>
    <scope>NUCLEOTIDE SEQUENCE [LARGE SCALE GENOMIC DNA]</scope>
    <source>
        <strain evidence="2">cv. AL8/78</strain>
    </source>
</reference>
<dbReference type="EnsemblPlants" id="AET6Gv20373000.12">
    <property type="protein sequence ID" value="AET6Gv20373000.12"/>
    <property type="gene ID" value="AET6Gv20373000"/>
</dbReference>
<dbReference type="AlphaFoldDB" id="A0A453NHV5"/>
<evidence type="ECO:0000313" key="3">
    <source>
        <dbReference type="Proteomes" id="UP000015105"/>
    </source>
</evidence>
<protein>
    <submittedName>
        <fullName evidence="2">Uncharacterized protein</fullName>
    </submittedName>
</protein>
<reference evidence="2" key="3">
    <citation type="journal article" date="2017" name="Nature">
        <title>Genome sequence of the progenitor of the wheat D genome Aegilops tauschii.</title>
        <authorList>
            <person name="Luo M.C."/>
            <person name="Gu Y.Q."/>
            <person name="Puiu D."/>
            <person name="Wang H."/>
            <person name="Twardziok S.O."/>
            <person name="Deal K.R."/>
            <person name="Huo N."/>
            <person name="Zhu T."/>
            <person name="Wang L."/>
            <person name="Wang Y."/>
            <person name="McGuire P.E."/>
            <person name="Liu S."/>
            <person name="Long H."/>
            <person name="Ramasamy R.K."/>
            <person name="Rodriguez J.C."/>
            <person name="Van S.L."/>
            <person name="Yuan L."/>
            <person name="Wang Z."/>
            <person name="Xia Z."/>
            <person name="Xiao L."/>
            <person name="Anderson O.D."/>
            <person name="Ouyang S."/>
            <person name="Liang Y."/>
            <person name="Zimin A.V."/>
            <person name="Pertea G."/>
            <person name="Qi P."/>
            <person name="Bennetzen J.L."/>
            <person name="Dai X."/>
            <person name="Dawson M.W."/>
            <person name="Muller H.G."/>
            <person name="Kugler K."/>
            <person name="Rivarola-Duarte L."/>
            <person name="Spannagl M."/>
            <person name="Mayer K.F.X."/>
            <person name="Lu F.H."/>
            <person name="Bevan M.W."/>
            <person name="Leroy P."/>
            <person name="Li P."/>
            <person name="You F.M."/>
            <person name="Sun Q."/>
            <person name="Liu Z."/>
            <person name="Lyons E."/>
            <person name="Wicker T."/>
            <person name="Salzberg S.L."/>
            <person name="Devos K.M."/>
            <person name="Dvorak J."/>
        </authorList>
    </citation>
    <scope>NUCLEOTIDE SEQUENCE [LARGE SCALE GENOMIC DNA]</scope>
    <source>
        <strain evidence="2">cv. AL8/78</strain>
    </source>
</reference>
<sequence length="97" mass="10237">NSPFVLAAARTQRKDPLDGLRYYTGGWNISSEHYWASVGFSAAPVFAAAGVWFAVFGAALFLAGCCYCCCPSRSTSYSRAALVVSLLLLLAFTAAAA</sequence>